<evidence type="ECO:0000313" key="2">
    <source>
        <dbReference type="Proteomes" id="UP000005808"/>
    </source>
</evidence>
<feature type="non-terminal residue" evidence="1">
    <location>
        <position position="1"/>
    </location>
</feature>
<gene>
    <name evidence="1" type="ORF">OR16_42819</name>
</gene>
<dbReference type="EMBL" id="AHJE01000387">
    <property type="protein sequence ID" value="EHP37437.1"/>
    <property type="molecule type" value="Genomic_DNA"/>
</dbReference>
<dbReference type="Proteomes" id="UP000005808">
    <property type="component" value="Unassembled WGS sequence"/>
</dbReference>
<sequence>YVATSPFRFGEFPNVSTGIATVTAAPEAVRLYTTMVNDLWQRAYKGRDGAALLRRMLNSV</sequence>
<reference evidence="1 2" key="1">
    <citation type="journal article" date="2012" name="J. Bacteriol.">
        <title>De Novo Genome Project of Cupriavidus basilensis OR16.</title>
        <authorList>
            <person name="Cserhati M."/>
            <person name="Kriszt B."/>
            <person name="Szoboszlay S."/>
            <person name="Toth A."/>
            <person name="Szabo I."/>
            <person name="Tancsics A."/>
            <person name="Nagy I."/>
            <person name="Horvath B."/>
            <person name="Nagy I."/>
            <person name="Kukolya J."/>
        </authorList>
    </citation>
    <scope>NUCLEOTIDE SEQUENCE [LARGE SCALE GENOMIC DNA]</scope>
    <source>
        <strain evidence="1 2">OR16</strain>
    </source>
</reference>
<proteinExistence type="predicted"/>
<dbReference type="PATRIC" id="fig|1127483.3.peg.8380"/>
<organism evidence="1 2">
    <name type="scientific">Cupriavidus basilensis OR16</name>
    <dbReference type="NCBI Taxonomy" id="1127483"/>
    <lineage>
        <taxon>Bacteria</taxon>
        <taxon>Pseudomonadati</taxon>
        <taxon>Pseudomonadota</taxon>
        <taxon>Betaproteobacteria</taxon>
        <taxon>Burkholderiales</taxon>
        <taxon>Burkholderiaceae</taxon>
        <taxon>Cupriavidus</taxon>
    </lineage>
</organism>
<name>H1SJ68_9BURK</name>
<dbReference type="AlphaFoldDB" id="H1SJ68"/>
<comment type="caution">
    <text evidence="1">The sequence shown here is derived from an EMBL/GenBank/DDBJ whole genome shotgun (WGS) entry which is preliminary data.</text>
</comment>
<accession>H1SJ68</accession>
<evidence type="ECO:0000313" key="1">
    <source>
        <dbReference type="EMBL" id="EHP37437.1"/>
    </source>
</evidence>
<protein>
    <submittedName>
        <fullName evidence="1">Helix-turn-helix domain-containing protein</fullName>
    </submittedName>
</protein>